<protein>
    <submittedName>
        <fullName evidence="2">Helix-hairpin-helix domain-containing protein</fullName>
    </submittedName>
</protein>
<dbReference type="Gene3D" id="1.10.150.280">
    <property type="entry name" value="AF1531-like domain"/>
    <property type="match status" value="1"/>
</dbReference>
<name>A0ABU5KMC3_9BACL</name>
<organism evidence="2 3">
    <name type="scientific">Jeotgalibacillus haloalkalitolerans</name>
    <dbReference type="NCBI Taxonomy" id="3104292"/>
    <lineage>
        <taxon>Bacteria</taxon>
        <taxon>Bacillati</taxon>
        <taxon>Bacillota</taxon>
        <taxon>Bacilli</taxon>
        <taxon>Bacillales</taxon>
        <taxon>Caryophanaceae</taxon>
        <taxon>Jeotgalibacillus</taxon>
    </lineage>
</organism>
<feature type="domain" description="Helix-hairpin-helix DNA-binding motif class 1" evidence="1">
    <location>
        <begin position="173"/>
        <end position="192"/>
    </location>
</feature>
<reference evidence="2 3" key="1">
    <citation type="submission" date="2023-12" db="EMBL/GenBank/DDBJ databases">
        <title>Jeotgalibacillus haloalkaliphilus sp. nov., a novel salt-tolerant bacteria, isolated from the estuary of the Fenhe River into the Yellow River.</title>
        <authorList>
            <person name="Li Y."/>
        </authorList>
    </citation>
    <scope>NUCLEOTIDE SEQUENCE [LARGE SCALE GENOMIC DNA]</scope>
    <source>
        <strain evidence="2 3">HH7-29</strain>
    </source>
</reference>
<evidence type="ECO:0000313" key="2">
    <source>
        <dbReference type="EMBL" id="MDZ5712289.1"/>
    </source>
</evidence>
<comment type="caution">
    <text evidence="2">The sequence shown here is derived from an EMBL/GenBank/DDBJ whole genome shotgun (WGS) entry which is preliminary data.</text>
</comment>
<dbReference type="NCBIfam" id="TIGR00426">
    <property type="entry name" value="competence protein ComEA helix-hairpin-helix repeat region"/>
    <property type="match status" value="1"/>
</dbReference>
<dbReference type="Pfam" id="PF10531">
    <property type="entry name" value="SLBB"/>
    <property type="match status" value="1"/>
</dbReference>
<dbReference type="InterPro" id="IPR004509">
    <property type="entry name" value="Competence_ComEA_HhH"/>
</dbReference>
<dbReference type="InterPro" id="IPR003583">
    <property type="entry name" value="Hlx-hairpin-Hlx_DNA-bd_motif"/>
</dbReference>
<dbReference type="PANTHER" id="PTHR21180">
    <property type="entry name" value="ENDONUCLEASE/EXONUCLEASE/PHOSPHATASE FAMILY DOMAIN-CONTAINING PROTEIN 1"/>
    <property type="match status" value="1"/>
</dbReference>
<dbReference type="SMART" id="SM00278">
    <property type="entry name" value="HhH1"/>
    <property type="match status" value="2"/>
</dbReference>
<keyword evidence="3" id="KW-1185">Reference proteome</keyword>
<dbReference type="RefSeq" id="WP_322421263.1">
    <property type="nucleotide sequence ID" value="NZ_JAXQNN010000002.1"/>
</dbReference>
<dbReference type="Proteomes" id="UP001292084">
    <property type="component" value="Unassembled WGS sequence"/>
</dbReference>
<dbReference type="EMBL" id="JAXQNN010000002">
    <property type="protein sequence ID" value="MDZ5712289.1"/>
    <property type="molecule type" value="Genomic_DNA"/>
</dbReference>
<sequence length="196" mass="21678">MLLWIKNYQKPLFIFIPLITLLCFFLFNQSTESSVPVESPLNNEITQASVMDEPGDMTASVLFVDIKGKVANEGVYEMEQGDRVIDLIQKAGGELPDADMTAVNLAQMLHDEMVIIVPGKPSEQKGDLSTQSDKININRATQTELESITGIGPSKATAIIQYREENGPFKSIEDIMNISGIGEKTFDKLKESISTY</sequence>
<dbReference type="InterPro" id="IPR051675">
    <property type="entry name" value="Endo/Exo/Phosphatase_dom_1"/>
</dbReference>
<proteinExistence type="predicted"/>
<evidence type="ECO:0000313" key="3">
    <source>
        <dbReference type="Proteomes" id="UP001292084"/>
    </source>
</evidence>
<dbReference type="SUPFAM" id="SSF47781">
    <property type="entry name" value="RuvA domain 2-like"/>
    <property type="match status" value="1"/>
</dbReference>
<accession>A0ABU5KMC3</accession>
<gene>
    <name evidence="2" type="ORF">UFB30_08600</name>
</gene>
<feature type="domain" description="Helix-hairpin-helix DNA-binding motif class 1" evidence="1">
    <location>
        <begin position="143"/>
        <end position="162"/>
    </location>
</feature>
<dbReference type="InterPro" id="IPR010994">
    <property type="entry name" value="RuvA_2-like"/>
</dbReference>
<dbReference type="PANTHER" id="PTHR21180:SF32">
    <property type="entry name" value="ENDONUCLEASE_EXONUCLEASE_PHOSPHATASE FAMILY DOMAIN-CONTAINING PROTEIN 1"/>
    <property type="match status" value="1"/>
</dbReference>
<dbReference type="Pfam" id="PF12836">
    <property type="entry name" value="HHH_3"/>
    <property type="match status" value="1"/>
</dbReference>
<dbReference type="InterPro" id="IPR019554">
    <property type="entry name" value="Soluble_ligand-bd"/>
</dbReference>
<evidence type="ECO:0000259" key="1">
    <source>
        <dbReference type="SMART" id="SM00278"/>
    </source>
</evidence>